<proteinExistence type="predicted"/>
<protein>
    <submittedName>
        <fullName evidence="2">Uncharacterized protein</fullName>
    </submittedName>
</protein>
<comment type="caution">
    <text evidence="2">The sequence shown here is derived from an EMBL/GenBank/DDBJ whole genome shotgun (WGS) entry which is preliminary data.</text>
</comment>
<keyword evidence="1" id="KW-0732">Signal</keyword>
<reference evidence="2 3" key="1">
    <citation type="journal article" date="2024" name="Nat. Commun.">
        <title>Phylogenomics reveals the evolutionary origins of lichenization in chlorophyte algae.</title>
        <authorList>
            <person name="Puginier C."/>
            <person name="Libourel C."/>
            <person name="Otte J."/>
            <person name="Skaloud P."/>
            <person name="Haon M."/>
            <person name="Grisel S."/>
            <person name="Petersen M."/>
            <person name="Berrin J.G."/>
            <person name="Delaux P.M."/>
            <person name="Dal Grande F."/>
            <person name="Keller J."/>
        </authorList>
    </citation>
    <scope>NUCLEOTIDE SEQUENCE [LARGE SCALE GENOMIC DNA]</scope>
    <source>
        <strain evidence="2 3">SAG 216-7</strain>
    </source>
</reference>
<name>A0ABR2YLT0_9CHLO</name>
<dbReference type="Proteomes" id="UP001491310">
    <property type="component" value="Unassembled WGS sequence"/>
</dbReference>
<gene>
    <name evidence="2" type="ORF">WJX75_000432</name>
</gene>
<sequence>MPNPMGLVALWHSVSSHLLFNCRIAKTGKKSSSHPCQIIGVLTIRSQGTSKRCVLGVHPKGDISMALYRALCAALIFYMLLVESHGSCDYGPRDRLNSQPYDALILGSEEDWTDVARLTIEVIAAAFGGEGPLQEDLAEKGVKEVKTVGIKNILKLVQSGGSLVVGDKRLITLTTDHQDPFVAMA</sequence>
<evidence type="ECO:0000313" key="3">
    <source>
        <dbReference type="Proteomes" id="UP001491310"/>
    </source>
</evidence>
<keyword evidence="3" id="KW-1185">Reference proteome</keyword>
<feature type="chain" id="PRO_5046106217" evidence="1">
    <location>
        <begin position="17"/>
        <end position="185"/>
    </location>
</feature>
<organism evidence="2 3">
    <name type="scientific">Coccomyxa subellipsoidea</name>
    <dbReference type="NCBI Taxonomy" id="248742"/>
    <lineage>
        <taxon>Eukaryota</taxon>
        <taxon>Viridiplantae</taxon>
        <taxon>Chlorophyta</taxon>
        <taxon>core chlorophytes</taxon>
        <taxon>Trebouxiophyceae</taxon>
        <taxon>Trebouxiophyceae incertae sedis</taxon>
        <taxon>Coccomyxaceae</taxon>
        <taxon>Coccomyxa</taxon>
    </lineage>
</organism>
<accession>A0ABR2YLT0</accession>
<feature type="signal peptide" evidence="1">
    <location>
        <begin position="1"/>
        <end position="16"/>
    </location>
</feature>
<evidence type="ECO:0000313" key="2">
    <source>
        <dbReference type="EMBL" id="KAK9907949.1"/>
    </source>
</evidence>
<evidence type="ECO:0000256" key="1">
    <source>
        <dbReference type="SAM" id="SignalP"/>
    </source>
</evidence>
<dbReference type="EMBL" id="JALJOT010000008">
    <property type="protein sequence ID" value="KAK9907949.1"/>
    <property type="molecule type" value="Genomic_DNA"/>
</dbReference>